<dbReference type="NCBIfam" id="TIGR03696">
    <property type="entry name" value="Rhs_assc_core"/>
    <property type="match status" value="1"/>
</dbReference>
<dbReference type="AlphaFoldDB" id="J0P4R6"/>
<organism evidence="1 2">
    <name type="scientific">Saprospira grandis DSM 2844</name>
    <dbReference type="NCBI Taxonomy" id="694433"/>
    <lineage>
        <taxon>Bacteria</taxon>
        <taxon>Pseudomonadati</taxon>
        <taxon>Bacteroidota</taxon>
        <taxon>Saprospiria</taxon>
        <taxon>Saprospirales</taxon>
        <taxon>Saprospiraceae</taxon>
        <taxon>Saprospira</taxon>
    </lineage>
</organism>
<dbReference type="SUPFAM" id="SSF55486">
    <property type="entry name" value="Metalloproteases ('zincins'), catalytic domain"/>
    <property type="match status" value="1"/>
</dbReference>
<name>J0P4R6_9BACT</name>
<proteinExistence type="predicted"/>
<sequence length="432" mass="47786">MYLEELHLYGSARLGILKKALALRYRDESGTVGLPAGSLFKTALAQSSYQQLELGRRRYELSNHLGNVLATVSDKSLGQDSSQTGQADYYLAQLSSANLYYPFGWEMPGRKFLSGEEYRFGFNGKEGNPEIADGNLDFGARNYDGRIGRWWSVDPLQSKYPSLSPYAAMDNSPMYKNDPTGESGEVTIDKESKTITVSAHIIFYGDRSSEALAVQTAQDIEETWNAAKGTVNIGGVTYNVKFEITAEDNALISEEDIKKNKNIKNNYVRIEDNTSVGISYMDCLGCNTGVWKLSNVEHNNTKTEGHEMGHSWGLDHPTGNVLISYGNNKYASAADLRGVPEGISIMAPRGSIVDSDYQWNSTKSITRMGTITKGHYAGFDALQLEEGATVDPNKRKVTQKDIENLGLDQLQFDHEGKADLGTLKNEYHEKGD</sequence>
<evidence type="ECO:0000313" key="1">
    <source>
        <dbReference type="EMBL" id="EJF54849.1"/>
    </source>
</evidence>
<gene>
    <name evidence="1" type="ORF">SapgrDRAFT_3204</name>
</gene>
<dbReference type="Gene3D" id="2.180.10.10">
    <property type="entry name" value="RHS repeat-associated core"/>
    <property type="match status" value="1"/>
</dbReference>
<reference evidence="2" key="1">
    <citation type="journal article" date="2012" name="Stand. Genomic Sci.">
        <title>Permanent draft genome sequence of the gliding predator Saprospira grandis strain Sa g1 (= HR1).</title>
        <authorList>
            <person name="Mavromatis K."/>
            <person name="Chertkov O."/>
            <person name="Lapidus A."/>
            <person name="Nolan M."/>
            <person name="Lucas S."/>
            <person name="Tice H."/>
            <person name="Del Rio T.G."/>
            <person name="Cheng J.F."/>
            <person name="Han C."/>
            <person name="Tapia R."/>
            <person name="Bruce D."/>
            <person name="Goodwin L.A."/>
            <person name="Pitluck S."/>
            <person name="Huntemann M."/>
            <person name="Liolios K."/>
            <person name="Pagani I."/>
            <person name="Ivanova N."/>
            <person name="Mikhailova N."/>
            <person name="Pati A."/>
            <person name="Chen A."/>
            <person name="Palaniappan K."/>
            <person name="Land M."/>
            <person name="Brambilla E.M."/>
            <person name="Rohde M."/>
            <person name="Spring S."/>
            <person name="Goker M."/>
            <person name="Detter J.C."/>
            <person name="Bristow J."/>
            <person name="Eisen J.A."/>
            <person name="Markowitz V."/>
            <person name="Hugenholtz P."/>
            <person name="Kyrpides N.C."/>
            <person name="Klenk H.P."/>
            <person name="Woyke T."/>
        </authorList>
    </citation>
    <scope>NUCLEOTIDE SEQUENCE [LARGE SCALE GENOMIC DNA]</scope>
    <source>
        <strain evidence="2">DSM 2844</strain>
    </source>
</reference>
<dbReference type="HOGENOM" id="CLU_634444_0_0_10"/>
<dbReference type="Proteomes" id="UP000005113">
    <property type="component" value="Unassembled WGS sequence"/>
</dbReference>
<protein>
    <submittedName>
        <fullName evidence="1">RHS repeat-associated core domain protein</fullName>
    </submittedName>
</protein>
<dbReference type="InterPro" id="IPR022385">
    <property type="entry name" value="Rhs_assc_core"/>
</dbReference>
<accession>J0P4R6</accession>
<dbReference type="EMBL" id="JH719942">
    <property type="protein sequence ID" value="EJF54849.1"/>
    <property type="molecule type" value="Genomic_DNA"/>
</dbReference>
<evidence type="ECO:0000313" key="2">
    <source>
        <dbReference type="Proteomes" id="UP000005113"/>
    </source>
</evidence>